<organism evidence="1 2">
    <name type="scientific">Trichonephila inaurata madagascariensis</name>
    <dbReference type="NCBI Taxonomy" id="2747483"/>
    <lineage>
        <taxon>Eukaryota</taxon>
        <taxon>Metazoa</taxon>
        <taxon>Ecdysozoa</taxon>
        <taxon>Arthropoda</taxon>
        <taxon>Chelicerata</taxon>
        <taxon>Arachnida</taxon>
        <taxon>Araneae</taxon>
        <taxon>Araneomorphae</taxon>
        <taxon>Entelegynae</taxon>
        <taxon>Araneoidea</taxon>
        <taxon>Nephilidae</taxon>
        <taxon>Trichonephila</taxon>
        <taxon>Trichonephila inaurata</taxon>
    </lineage>
</organism>
<protein>
    <submittedName>
        <fullName evidence="1">Uncharacterized protein</fullName>
    </submittedName>
</protein>
<sequence>MRCRSSCTLLRLRYSDYTSWQYGSSECIFEALDPMGHELERTLATLEKFICHVYGVSNSSNVNDAHFYLFSKTYQSKKSDDNFEKKCRSFDSSSLPACKAELYQYLLRVRTNTTRKAKHNNDFDDDGIDNNGSSYDDVDYGDALVFCNTIKK</sequence>
<comment type="caution">
    <text evidence="1">The sequence shown here is derived from an EMBL/GenBank/DDBJ whole genome shotgun (WGS) entry which is preliminary data.</text>
</comment>
<keyword evidence="2" id="KW-1185">Reference proteome</keyword>
<dbReference type="EMBL" id="BMAV01013816">
    <property type="protein sequence ID" value="GFY61816.1"/>
    <property type="molecule type" value="Genomic_DNA"/>
</dbReference>
<dbReference type="AlphaFoldDB" id="A0A8X6XZD4"/>
<gene>
    <name evidence="1" type="primary">EVAR_99882_1</name>
    <name evidence="1" type="ORF">TNIN_172831</name>
</gene>
<reference evidence="1" key="1">
    <citation type="submission" date="2020-08" db="EMBL/GenBank/DDBJ databases">
        <title>Multicomponent nature underlies the extraordinary mechanical properties of spider dragline silk.</title>
        <authorList>
            <person name="Kono N."/>
            <person name="Nakamura H."/>
            <person name="Mori M."/>
            <person name="Yoshida Y."/>
            <person name="Ohtoshi R."/>
            <person name="Malay A.D."/>
            <person name="Moran D.A.P."/>
            <person name="Tomita M."/>
            <person name="Numata K."/>
            <person name="Arakawa K."/>
        </authorList>
    </citation>
    <scope>NUCLEOTIDE SEQUENCE</scope>
</reference>
<evidence type="ECO:0000313" key="1">
    <source>
        <dbReference type="EMBL" id="GFY61816.1"/>
    </source>
</evidence>
<dbReference type="Proteomes" id="UP000886998">
    <property type="component" value="Unassembled WGS sequence"/>
</dbReference>
<accession>A0A8X6XZD4</accession>
<name>A0A8X6XZD4_9ARAC</name>
<proteinExistence type="predicted"/>
<dbReference type="OrthoDB" id="7699118at2759"/>
<evidence type="ECO:0000313" key="2">
    <source>
        <dbReference type="Proteomes" id="UP000886998"/>
    </source>
</evidence>